<protein>
    <submittedName>
        <fullName evidence="6">Zinc finger SWIM-type</fullName>
    </submittedName>
</protein>
<dbReference type="PANTHER" id="PTHR31973:SF187">
    <property type="entry name" value="MUTATOR TRANSPOSASE MUDRA PROTEIN"/>
    <property type="match status" value="1"/>
</dbReference>
<proteinExistence type="predicted"/>
<evidence type="ECO:0000256" key="4">
    <source>
        <dbReference type="PROSITE-ProRule" id="PRU00325"/>
    </source>
</evidence>
<keyword evidence="3" id="KW-0862">Zinc</keyword>
<dbReference type="EMBL" id="JAEFBJ010000011">
    <property type="protein sequence ID" value="KAG7557561.1"/>
    <property type="molecule type" value="Genomic_DNA"/>
</dbReference>
<comment type="caution">
    <text evidence="6">The sequence shown here is derived from an EMBL/GenBank/DDBJ whole genome shotgun (WGS) entry which is preliminary data.</text>
</comment>
<dbReference type="PANTHER" id="PTHR31973">
    <property type="entry name" value="POLYPROTEIN, PUTATIVE-RELATED"/>
    <property type="match status" value="1"/>
</dbReference>
<dbReference type="PROSITE" id="PS50966">
    <property type="entry name" value="ZF_SWIM"/>
    <property type="match status" value="1"/>
</dbReference>
<dbReference type="InterPro" id="IPR004332">
    <property type="entry name" value="Transposase_MuDR"/>
</dbReference>
<organism evidence="6 7">
    <name type="scientific">Arabidopsis suecica</name>
    <name type="common">Swedish thale-cress</name>
    <name type="synonym">Cardaminopsis suecica</name>
    <dbReference type="NCBI Taxonomy" id="45249"/>
    <lineage>
        <taxon>Eukaryota</taxon>
        <taxon>Viridiplantae</taxon>
        <taxon>Streptophyta</taxon>
        <taxon>Embryophyta</taxon>
        <taxon>Tracheophyta</taxon>
        <taxon>Spermatophyta</taxon>
        <taxon>Magnoliopsida</taxon>
        <taxon>eudicotyledons</taxon>
        <taxon>Gunneridae</taxon>
        <taxon>Pentapetalae</taxon>
        <taxon>rosids</taxon>
        <taxon>malvids</taxon>
        <taxon>Brassicales</taxon>
        <taxon>Brassicaceae</taxon>
        <taxon>Camelineae</taxon>
        <taxon>Arabidopsis</taxon>
    </lineage>
</organism>
<dbReference type="Proteomes" id="UP000694251">
    <property type="component" value="Chromosome 11"/>
</dbReference>
<keyword evidence="1" id="KW-0479">Metal-binding</keyword>
<dbReference type="Pfam" id="PF10551">
    <property type="entry name" value="MULE"/>
    <property type="match status" value="1"/>
</dbReference>
<dbReference type="InterPro" id="IPR007527">
    <property type="entry name" value="Znf_SWIM"/>
</dbReference>
<dbReference type="GO" id="GO:0008270">
    <property type="term" value="F:zinc ion binding"/>
    <property type="evidence" value="ECO:0007669"/>
    <property type="project" value="UniProtKB-KW"/>
</dbReference>
<dbReference type="OrthoDB" id="1098875at2759"/>
<evidence type="ECO:0000313" key="6">
    <source>
        <dbReference type="EMBL" id="KAG7557561.1"/>
    </source>
</evidence>
<evidence type="ECO:0000256" key="3">
    <source>
        <dbReference type="ARBA" id="ARBA00022833"/>
    </source>
</evidence>
<dbReference type="AlphaFoldDB" id="A0A8T1ZG45"/>
<evidence type="ECO:0000256" key="1">
    <source>
        <dbReference type="ARBA" id="ARBA00022723"/>
    </source>
</evidence>
<keyword evidence="2 4" id="KW-0863">Zinc-finger</keyword>
<sequence length="790" mass="91086">MNQVILVCGKWILEKNIWSFVIDNKRGCRVMEVNRETSYDQCIQMVFEDYGLQNRVCDVVLSYEISKMMSQSLPGDTPPVFISNSRQFHTFLGLLKSNTIRLCVEVKRKNSTHCNEIDNEGVTANKLQRKRERNENVMEEEEETYLSQELAAAVEVDEEDEEIRFDYCDDSDGTDSDDENFSLYGIPPEEKEKPNLPMKKRSLGTFIEEQKEEDHYATLEMSAVELAVGQCYETKEHLETRLKILTVVQKFDFFVYKSTPFILVVKCWVQGCTWKVRATPTNDYPKFHVRKYVSEHTCSVTDRSARARQATHDILGVLYKDFVGGVGPTVLPMHVAEAMNKRFQIKMEYWKAYRTLRHARELVRGSPESGYEQLPTYLYMIRRANPGTLTRLEVDATQRFKYLFLAFGASMLGFPYMRKVVVVDGTFLQGKYKGTLLTATAQDGNFQIFPIAFAVVDTENDESWEWFFKQLSCVIPDDDSLAIISDRHQSIGKAIKKVYPKSSRGICTYHMYKNILVRFKDRDAFGLVKKAANAFRLVDFQTTFDQIEALSPALHNYLERADVRLWTRVHFPGDRYNLLTSNIAESMNNVMSHARSFPIVQLLDEVRSMMTRWFSERRNDALKLTTALTRGVEKILQSRVEYAKLLTVQAIDAHQFQVTHGSSLHVVNLRDKKCTCRRFDLEKLPCAHAIAAGENRKVSRISMCHPYYHKNYLCNSYANAIMPRDFAIPVPDHVATKICLPPEARQQPGRPKKSRIKSALEIAMEKKKPRKLHTCGKCNQVGHNRKTCNS</sequence>
<dbReference type="Pfam" id="PF04434">
    <property type="entry name" value="SWIM"/>
    <property type="match status" value="1"/>
</dbReference>
<reference evidence="6 7" key="1">
    <citation type="submission" date="2020-12" db="EMBL/GenBank/DDBJ databases">
        <title>Concerted genomic and epigenomic changes stabilize Arabidopsis allopolyploids.</title>
        <authorList>
            <person name="Chen Z."/>
        </authorList>
    </citation>
    <scope>NUCLEOTIDE SEQUENCE [LARGE SCALE GENOMIC DNA]</scope>
    <source>
        <strain evidence="6">As9502</strain>
        <tissue evidence="6">Leaf</tissue>
    </source>
</reference>
<evidence type="ECO:0000259" key="5">
    <source>
        <dbReference type="PROSITE" id="PS50966"/>
    </source>
</evidence>
<evidence type="ECO:0000313" key="7">
    <source>
        <dbReference type="Proteomes" id="UP000694251"/>
    </source>
</evidence>
<keyword evidence="7" id="KW-1185">Reference proteome</keyword>
<dbReference type="InterPro" id="IPR018289">
    <property type="entry name" value="MULE_transposase_dom"/>
</dbReference>
<evidence type="ECO:0000256" key="2">
    <source>
        <dbReference type="ARBA" id="ARBA00022771"/>
    </source>
</evidence>
<dbReference type="SMART" id="SM00575">
    <property type="entry name" value="ZnF_PMZ"/>
    <property type="match status" value="1"/>
</dbReference>
<feature type="domain" description="SWIM-type" evidence="5">
    <location>
        <begin position="665"/>
        <end position="697"/>
    </location>
</feature>
<dbReference type="Pfam" id="PF03108">
    <property type="entry name" value="DBD_Tnp_Mut"/>
    <property type="match status" value="1"/>
</dbReference>
<dbReference type="InterPro" id="IPR006564">
    <property type="entry name" value="Znf_PMZ"/>
</dbReference>
<gene>
    <name evidence="6" type="ORF">ISN44_As11g035300</name>
</gene>
<name>A0A8T1ZG45_ARASU</name>
<accession>A0A8T1ZG45</accession>